<evidence type="ECO:0000256" key="1">
    <source>
        <dbReference type="ARBA" id="ARBA00004370"/>
    </source>
</evidence>
<comment type="caution">
    <text evidence="8">The sequence shown here is derived from an EMBL/GenBank/DDBJ whole genome shotgun (WGS) entry which is preliminary data.</text>
</comment>
<dbReference type="InterPro" id="IPR047272">
    <property type="entry name" value="S49_SppA_C"/>
</dbReference>
<accession>A0ABT3CD75</accession>
<reference evidence="8 9" key="1">
    <citation type="journal article" date="2022" name="BMC Genomics">
        <title>Comparative genome analysis of mycobacteria focusing on tRNA and non-coding RNA.</title>
        <authorList>
            <person name="Behra P.R.K."/>
            <person name="Pettersson B.M.F."/>
            <person name="Ramesh M."/>
            <person name="Das S."/>
            <person name="Dasgupta S."/>
            <person name="Kirsebom L.A."/>
        </authorList>
    </citation>
    <scope>NUCLEOTIDE SEQUENCE [LARGE SCALE GENOMIC DNA]</scope>
    <source>
        <strain evidence="8 9">DSM 44078</strain>
    </source>
</reference>
<organism evidence="8 9">
    <name type="scientific">Mycolicibacterium komossense</name>
    <dbReference type="NCBI Taxonomy" id="1779"/>
    <lineage>
        <taxon>Bacteria</taxon>
        <taxon>Bacillati</taxon>
        <taxon>Actinomycetota</taxon>
        <taxon>Actinomycetes</taxon>
        <taxon>Mycobacteriales</taxon>
        <taxon>Mycobacteriaceae</taxon>
        <taxon>Mycolicibacterium</taxon>
    </lineage>
</organism>
<keyword evidence="9" id="KW-1185">Reference proteome</keyword>
<keyword evidence="5" id="KW-0720">Serine protease</keyword>
<keyword evidence="4" id="KW-0378">Hydrolase</keyword>
<proteinExistence type="inferred from homology"/>
<keyword evidence="6" id="KW-0472">Membrane</keyword>
<evidence type="ECO:0000256" key="6">
    <source>
        <dbReference type="ARBA" id="ARBA00023136"/>
    </source>
</evidence>
<comment type="subcellular location">
    <subcellularLocation>
        <location evidence="1">Membrane</location>
    </subcellularLocation>
</comment>
<dbReference type="InterPro" id="IPR002142">
    <property type="entry name" value="Peptidase_S49"/>
</dbReference>
<dbReference type="CDD" id="cd07023">
    <property type="entry name" value="S49_Sppa_N_C"/>
    <property type="match status" value="1"/>
</dbReference>
<gene>
    <name evidence="8" type="primary">sppA</name>
    <name evidence="8" type="ORF">H7J73_15420</name>
</gene>
<dbReference type="Pfam" id="PF01343">
    <property type="entry name" value="Peptidase_S49"/>
    <property type="match status" value="2"/>
</dbReference>
<dbReference type="InterPro" id="IPR004634">
    <property type="entry name" value="Pept_S49_pIV"/>
</dbReference>
<protein>
    <submittedName>
        <fullName evidence="8">Signal peptide peptidase SppA</fullName>
    </submittedName>
</protein>
<evidence type="ECO:0000313" key="9">
    <source>
        <dbReference type="Proteomes" id="UP001526201"/>
    </source>
</evidence>
<dbReference type="EMBL" id="JACKTY010000029">
    <property type="protein sequence ID" value="MCV7227423.1"/>
    <property type="molecule type" value="Genomic_DNA"/>
</dbReference>
<dbReference type="PANTHER" id="PTHR33209">
    <property type="entry name" value="PROTEASE 4"/>
    <property type="match status" value="1"/>
</dbReference>
<dbReference type="Gene3D" id="3.90.226.10">
    <property type="entry name" value="2-enoyl-CoA Hydratase, Chain A, domain 1"/>
    <property type="match status" value="3"/>
</dbReference>
<comment type="similarity">
    <text evidence="2">Belongs to the peptidase S49 family.</text>
</comment>
<dbReference type="Proteomes" id="UP001526201">
    <property type="component" value="Unassembled WGS sequence"/>
</dbReference>
<dbReference type="PANTHER" id="PTHR33209:SF1">
    <property type="entry name" value="PEPTIDASE S49 DOMAIN-CONTAINING PROTEIN"/>
    <property type="match status" value="1"/>
</dbReference>
<dbReference type="SUPFAM" id="SSF52096">
    <property type="entry name" value="ClpP/crotonase"/>
    <property type="match status" value="2"/>
</dbReference>
<evidence type="ECO:0000256" key="3">
    <source>
        <dbReference type="ARBA" id="ARBA00022670"/>
    </source>
</evidence>
<evidence type="ECO:0000256" key="4">
    <source>
        <dbReference type="ARBA" id="ARBA00022801"/>
    </source>
</evidence>
<dbReference type="PIRSF" id="PIRSF001217">
    <property type="entry name" value="Protease_4_SppA"/>
    <property type="match status" value="1"/>
</dbReference>
<evidence type="ECO:0000256" key="2">
    <source>
        <dbReference type="ARBA" id="ARBA00008683"/>
    </source>
</evidence>
<feature type="domain" description="Peptidase S49" evidence="7">
    <location>
        <begin position="385"/>
        <end position="536"/>
    </location>
</feature>
<keyword evidence="3" id="KW-0645">Protease</keyword>
<dbReference type="NCBIfam" id="TIGR00705">
    <property type="entry name" value="SppA_67K"/>
    <property type="match status" value="1"/>
</dbReference>
<evidence type="ECO:0000259" key="7">
    <source>
        <dbReference type="Pfam" id="PF01343"/>
    </source>
</evidence>
<dbReference type="InterPro" id="IPR047217">
    <property type="entry name" value="S49_SppA_67K_type_N"/>
</dbReference>
<dbReference type="NCBIfam" id="TIGR00706">
    <property type="entry name" value="SppA_dom"/>
    <property type="match status" value="1"/>
</dbReference>
<sequence>MFALSGIPGMSDVRALARHVDTARHHGVPQGCVLELDLQVVPSETGGFDPLAVLSGVLGSSRPLLLREAVAAIHRAAEDPRVAGLIARIQIPAAAAGPVQELREAIAAFTAVKPSLAWAETYPGTLSYYLASVFGEVWMQPSGTVGLVGFATNATFLRDALGKAGIEAQFVSRGEYKSAANLFTQNSYTDAHREADTRLVESLYAQVREAVAVSRNIDPAAVDVLADQAPLLRGDAVTGGLVDRIGFRDEAYARIAEWVGAEGISPETVDVDSDADPDSGDAPRRLYLARYAKATSGNGPQLPPVPGRKTKPTIAVVTLAGPIVSGRGGPQLSPFGNSSAGGDTIAAALREATADDAVAAIVLRVDSPGGSVTASETIWREVVRARKAGTPVVASMGAVAASGGYYVSMAADAIVANAGTITGSIGVLTGKLVARRLKDRLGVGTDGVRTNANADAWSVNAPFTPEQHAHVEAETELFYTDFVQRVAQGRSLTVDAVDAVARGRVWTGADALGHGLVDELGGLRTALRRAKVLAGLDEDDDVKVVNYPGSSLLERVKPRPSSMPAASLPGAIAGLLGRSVVGMVSQAQASVTGTTVLWLGESRF</sequence>
<dbReference type="InterPro" id="IPR029045">
    <property type="entry name" value="ClpP/crotonase-like_dom_sf"/>
</dbReference>
<dbReference type="RefSeq" id="WP_264068355.1">
    <property type="nucleotide sequence ID" value="NZ_JACKTY010000029.1"/>
</dbReference>
<evidence type="ECO:0000313" key="8">
    <source>
        <dbReference type="EMBL" id="MCV7227423.1"/>
    </source>
</evidence>
<feature type="domain" description="Peptidase S49" evidence="7">
    <location>
        <begin position="109"/>
        <end position="258"/>
    </location>
</feature>
<name>A0ABT3CD75_9MYCO</name>
<dbReference type="CDD" id="cd07018">
    <property type="entry name" value="S49_SppA_67K_type"/>
    <property type="match status" value="1"/>
</dbReference>
<dbReference type="InterPro" id="IPR004635">
    <property type="entry name" value="Pept_S49_SppA"/>
</dbReference>
<evidence type="ECO:0000256" key="5">
    <source>
        <dbReference type="ARBA" id="ARBA00022825"/>
    </source>
</evidence>